<evidence type="ECO:0000313" key="2">
    <source>
        <dbReference type="Proteomes" id="UP000004642"/>
    </source>
</evidence>
<proteinExistence type="predicted"/>
<dbReference type="Proteomes" id="UP000004642">
    <property type="component" value="Unassembled WGS sequence"/>
</dbReference>
<dbReference type="AlphaFoldDB" id="G5LQ58"/>
<gene>
    <name evidence="1" type="ORF">LTSEALA_2918</name>
</gene>
<evidence type="ECO:0000313" key="1">
    <source>
        <dbReference type="EMBL" id="EHC37839.1"/>
    </source>
</evidence>
<name>G5LQ58_SALET</name>
<protein>
    <submittedName>
        <fullName evidence="1">Uncharacterized protein</fullName>
    </submittedName>
</protein>
<feature type="non-terminal residue" evidence="1">
    <location>
        <position position="65"/>
    </location>
</feature>
<reference evidence="1 2" key="1">
    <citation type="journal article" date="2011" name="BMC Genomics">
        <title>Genome sequencing reveals diversification of virulence factor content and possible host adaptation in distinct subpopulations of Salmonella enterica.</title>
        <authorList>
            <person name="den Bakker H.C."/>
            <person name="Moreno Switt A.I."/>
            <person name="Govoni G."/>
            <person name="Cummings C.A."/>
            <person name="Ranieri M.L."/>
            <person name="Degoricija L."/>
            <person name="Hoelzer K."/>
            <person name="Rodriguez-Rivera L.D."/>
            <person name="Brown S."/>
            <person name="Bolchacova E."/>
            <person name="Furtado M.R."/>
            <person name="Wiedmann M."/>
        </authorList>
    </citation>
    <scope>NUCLEOTIDE SEQUENCE [LARGE SCALE GENOMIC DNA]</scope>
    <source>
        <strain evidence="1 2">R6-377</strain>
    </source>
</reference>
<organism evidence="1 2">
    <name type="scientific">Salmonella enterica subsp. enterica serovar Alachua str. R6-377</name>
    <dbReference type="NCBI Taxonomy" id="913241"/>
    <lineage>
        <taxon>Bacteria</taxon>
        <taxon>Pseudomonadati</taxon>
        <taxon>Pseudomonadota</taxon>
        <taxon>Gammaproteobacteria</taxon>
        <taxon>Enterobacterales</taxon>
        <taxon>Enterobacteriaceae</taxon>
        <taxon>Salmonella</taxon>
    </lineage>
</organism>
<accession>G5LQ58</accession>
<comment type="caution">
    <text evidence="1">The sequence shown here is derived from an EMBL/GenBank/DDBJ whole genome shotgun (WGS) entry which is preliminary data.</text>
</comment>
<sequence>MPRASDKTTLFKRRLPTRNGFDENTLPALFAPFTHIRHVIQPAVGDGLDRFTLTSGARPRMTTIK</sequence>
<dbReference type="EMBL" id="AFCJ01001243">
    <property type="protein sequence ID" value="EHC37839.1"/>
    <property type="molecule type" value="Genomic_DNA"/>
</dbReference>